<dbReference type="GO" id="GO:0003724">
    <property type="term" value="F:RNA helicase activity"/>
    <property type="evidence" value="ECO:0007669"/>
    <property type="project" value="UniProtKB-EC"/>
</dbReference>
<dbReference type="PANTHER" id="PTHR24031">
    <property type="entry name" value="RNA HELICASE"/>
    <property type="match status" value="1"/>
</dbReference>
<evidence type="ECO:0000313" key="10">
    <source>
        <dbReference type="Proteomes" id="UP000013776"/>
    </source>
</evidence>
<feature type="compositionally biased region" description="Basic and acidic residues" evidence="6">
    <location>
        <begin position="492"/>
        <end position="503"/>
    </location>
</feature>
<dbReference type="Pfam" id="PF00271">
    <property type="entry name" value="Helicase_C"/>
    <property type="match status" value="1"/>
</dbReference>
<organism evidence="9 10">
    <name type="scientific">Taphrina deformans (strain PYCC 5710 / ATCC 11124 / CBS 356.35 / IMI 108563 / JCM 9778 / NBRC 8474)</name>
    <name type="common">Peach leaf curl fungus</name>
    <name type="synonym">Lalaria deformans</name>
    <dbReference type="NCBI Taxonomy" id="1097556"/>
    <lineage>
        <taxon>Eukaryota</taxon>
        <taxon>Fungi</taxon>
        <taxon>Dikarya</taxon>
        <taxon>Ascomycota</taxon>
        <taxon>Taphrinomycotina</taxon>
        <taxon>Taphrinomycetes</taxon>
        <taxon>Taphrinales</taxon>
        <taxon>Taphrinaceae</taxon>
        <taxon>Taphrina</taxon>
    </lineage>
</organism>
<dbReference type="AlphaFoldDB" id="R4X971"/>
<evidence type="ECO:0000256" key="6">
    <source>
        <dbReference type="SAM" id="MobiDB-lite"/>
    </source>
</evidence>
<gene>
    <name evidence="9" type="ORF">TAPDE_002269</name>
</gene>
<dbReference type="InterPro" id="IPR001650">
    <property type="entry name" value="Helicase_C-like"/>
</dbReference>
<feature type="compositionally biased region" description="Basic and acidic residues" evidence="6">
    <location>
        <begin position="470"/>
        <end position="480"/>
    </location>
</feature>
<feature type="compositionally biased region" description="Basic and acidic residues" evidence="6">
    <location>
        <begin position="532"/>
        <end position="546"/>
    </location>
</feature>
<feature type="region of interest" description="Disordered" evidence="6">
    <location>
        <begin position="464"/>
        <end position="546"/>
    </location>
</feature>
<evidence type="ECO:0000259" key="7">
    <source>
        <dbReference type="PROSITE" id="PS51192"/>
    </source>
</evidence>
<dbReference type="Gene3D" id="3.40.50.300">
    <property type="entry name" value="P-loop containing nucleotide triphosphate hydrolases"/>
    <property type="match status" value="2"/>
</dbReference>
<keyword evidence="2 5" id="KW-0378">Hydrolase</keyword>
<dbReference type="SMART" id="SM00487">
    <property type="entry name" value="DEXDc"/>
    <property type="match status" value="1"/>
</dbReference>
<accession>R4X971</accession>
<dbReference type="InterPro" id="IPR014001">
    <property type="entry name" value="Helicase_ATP-bd"/>
</dbReference>
<keyword evidence="4 5" id="KW-0694">RNA-binding</keyword>
<evidence type="ECO:0000313" key="9">
    <source>
        <dbReference type="EMBL" id="CCG82261.1"/>
    </source>
</evidence>
<dbReference type="PROSITE" id="PS51192">
    <property type="entry name" value="HELICASE_ATP_BIND_1"/>
    <property type="match status" value="1"/>
</dbReference>
<comment type="similarity">
    <text evidence="5">Belongs to the DEAD box helicase family.</text>
</comment>
<dbReference type="eggNOG" id="KOG0342">
    <property type="taxonomic scope" value="Eukaryota"/>
</dbReference>
<dbReference type="Pfam" id="PF00270">
    <property type="entry name" value="DEAD"/>
    <property type="match status" value="1"/>
</dbReference>
<proteinExistence type="inferred from homology"/>
<dbReference type="VEuPathDB" id="FungiDB:TAPDE_002269"/>
<dbReference type="InterPro" id="IPR027417">
    <property type="entry name" value="P-loop_NTPase"/>
</dbReference>
<dbReference type="EMBL" id="CAHR02000075">
    <property type="protein sequence ID" value="CCG82261.1"/>
    <property type="molecule type" value="Genomic_DNA"/>
</dbReference>
<feature type="domain" description="Helicase ATP-binding" evidence="7">
    <location>
        <begin position="18"/>
        <end position="209"/>
    </location>
</feature>
<evidence type="ECO:0000256" key="4">
    <source>
        <dbReference type="ARBA" id="ARBA00022884"/>
    </source>
</evidence>
<sequence>MHKIFKYQRVSKVQAAILDLMPIQQDLLVRSKTGTGKTLGFLVPALQRALERFESLGLQAQSLKTYANRNASTLIISPTRELANQISTEARRLMTAPGPGMKALCVVGGDSKRDQISLMRRQRNDFVVATPGRLLDLLENTEEFSDMVKNIHTLVLDEADTLLEMGFRSELEKILKYLPEKRQTYMFSATVSRDIQRIARNYLDRDHKFLNTVSKDEQDSHQLIKQEYIVRPLNEHMKVVLSLIITQQLKNPNVKIIVFLQTTKMTMLYASVFKTLRRLYPNPAFQQFDIHAQRSQDSRTKVSQAFRTANAGSVLFTTDVSARGVDYPGVAQVIQVGSANSRDLYIHRLGRTGRAGKAGEGVLILQPCETEFLRTLGRDIPITEKDFPDSEIELGEAQDKCFKLAYRIPDAELVRDTFSSLSGALLPRARDLRANRTDMIEALKTWFGDFGEGQIPLPQLSARLLGSSGRDSDHRGRFGGDRGSGYGGQDYGRPRRDFQDRSSRGGQGSDWRPKRPSEFTSRGNGFTHKRKDFSVSRYSERSSRRG</sequence>
<keyword evidence="3 5" id="KW-0067">ATP-binding</keyword>
<keyword evidence="1 5" id="KW-0547">Nucleotide-binding</keyword>
<evidence type="ECO:0000256" key="1">
    <source>
        <dbReference type="ARBA" id="ARBA00022741"/>
    </source>
</evidence>
<name>R4X971_TAPDE</name>
<comment type="domain">
    <text evidence="5">The Q motif is unique to and characteristic of the DEAD box family of RNA helicases and controls ATP binding and hydrolysis.</text>
</comment>
<dbReference type="SMART" id="SM00490">
    <property type="entry name" value="HELICc"/>
    <property type="match status" value="1"/>
</dbReference>
<feature type="compositionally biased region" description="Gly residues" evidence="6">
    <location>
        <begin position="481"/>
        <end position="490"/>
    </location>
</feature>
<dbReference type="OrthoDB" id="193716at2759"/>
<comment type="function">
    <text evidence="5">RNA helicase.</text>
</comment>
<feature type="domain" description="Helicase C-terminal" evidence="8">
    <location>
        <begin position="244"/>
        <end position="395"/>
    </location>
</feature>
<dbReference type="GO" id="GO:0005524">
    <property type="term" value="F:ATP binding"/>
    <property type="evidence" value="ECO:0007669"/>
    <property type="project" value="UniProtKB-UniRule"/>
</dbReference>
<reference evidence="9 10" key="1">
    <citation type="journal article" date="2013" name="MBio">
        <title>Genome sequencing of the plant pathogen Taphrina deformans, the causal agent of peach leaf curl.</title>
        <authorList>
            <person name="Cisse O.H."/>
            <person name="Almeida J.M.G.C.F."/>
            <person name="Fonseca A."/>
            <person name="Kumar A.A."/>
            <person name="Salojaervi J."/>
            <person name="Overmyer K."/>
            <person name="Hauser P.M."/>
            <person name="Pagni M."/>
        </authorList>
    </citation>
    <scope>NUCLEOTIDE SEQUENCE [LARGE SCALE GENOMIC DNA]</scope>
    <source>
        <strain evidence="10">PYCC 5710 / ATCC 11124 / CBS 356.35 / IMI 108563 / JCM 9778 / NBRC 8474</strain>
    </source>
</reference>
<dbReference type="STRING" id="1097556.R4X971"/>
<dbReference type="InterPro" id="IPR011545">
    <property type="entry name" value="DEAD/DEAH_box_helicase_dom"/>
</dbReference>
<dbReference type="GO" id="GO:0016787">
    <property type="term" value="F:hydrolase activity"/>
    <property type="evidence" value="ECO:0007669"/>
    <property type="project" value="UniProtKB-KW"/>
</dbReference>
<dbReference type="EC" id="3.6.4.13" evidence="5"/>
<dbReference type="GO" id="GO:0003723">
    <property type="term" value="F:RNA binding"/>
    <property type="evidence" value="ECO:0007669"/>
    <property type="project" value="UniProtKB-UniRule"/>
</dbReference>
<keyword evidence="5" id="KW-0347">Helicase</keyword>
<evidence type="ECO:0000259" key="8">
    <source>
        <dbReference type="PROSITE" id="PS51194"/>
    </source>
</evidence>
<evidence type="ECO:0000256" key="3">
    <source>
        <dbReference type="ARBA" id="ARBA00022840"/>
    </source>
</evidence>
<dbReference type="Proteomes" id="UP000013776">
    <property type="component" value="Unassembled WGS sequence"/>
</dbReference>
<dbReference type="SUPFAM" id="SSF52540">
    <property type="entry name" value="P-loop containing nucleoside triphosphate hydrolases"/>
    <property type="match status" value="1"/>
</dbReference>
<evidence type="ECO:0000256" key="5">
    <source>
        <dbReference type="RuleBase" id="RU365068"/>
    </source>
</evidence>
<evidence type="ECO:0000256" key="2">
    <source>
        <dbReference type="ARBA" id="ARBA00022801"/>
    </source>
</evidence>
<comment type="caution">
    <text evidence="9">The sequence shown here is derived from an EMBL/GenBank/DDBJ whole genome shotgun (WGS) entry which is preliminary data.</text>
</comment>
<dbReference type="PROSITE" id="PS51194">
    <property type="entry name" value="HELICASE_CTER"/>
    <property type="match status" value="1"/>
</dbReference>
<dbReference type="CDD" id="cd18787">
    <property type="entry name" value="SF2_C_DEAD"/>
    <property type="match status" value="1"/>
</dbReference>
<protein>
    <recommendedName>
        <fullName evidence="5">ATP-dependent RNA helicase</fullName>
        <ecNumber evidence="5">3.6.4.13</ecNumber>
    </recommendedName>
</protein>
<comment type="catalytic activity">
    <reaction evidence="5">
        <text>ATP + H2O = ADP + phosphate + H(+)</text>
        <dbReference type="Rhea" id="RHEA:13065"/>
        <dbReference type="ChEBI" id="CHEBI:15377"/>
        <dbReference type="ChEBI" id="CHEBI:15378"/>
        <dbReference type="ChEBI" id="CHEBI:30616"/>
        <dbReference type="ChEBI" id="CHEBI:43474"/>
        <dbReference type="ChEBI" id="CHEBI:456216"/>
        <dbReference type="EC" id="3.6.4.13"/>
    </reaction>
</comment>
<keyword evidence="10" id="KW-1185">Reference proteome</keyword>